<dbReference type="SMART" id="SM00345">
    <property type="entry name" value="HTH_GNTR"/>
    <property type="match status" value="1"/>
</dbReference>
<dbReference type="PANTHER" id="PTHR43537">
    <property type="entry name" value="TRANSCRIPTIONAL REGULATOR, GNTR FAMILY"/>
    <property type="match status" value="1"/>
</dbReference>
<dbReference type="InterPro" id="IPR036390">
    <property type="entry name" value="WH_DNA-bd_sf"/>
</dbReference>
<proteinExistence type="predicted"/>
<reference evidence="6 7" key="1">
    <citation type="submission" date="2023-07" db="EMBL/GenBank/DDBJ databases">
        <title>Sorghum-associated microbial communities from plants grown in Nebraska, USA.</title>
        <authorList>
            <person name="Schachtman D."/>
        </authorList>
    </citation>
    <scope>NUCLEOTIDE SEQUENCE [LARGE SCALE GENOMIC DNA]</scope>
    <source>
        <strain evidence="6 7">DS2154</strain>
    </source>
</reference>
<evidence type="ECO:0000259" key="5">
    <source>
        <dbReference type="PROSITE" id="PS50949"/>
    </source>
</evidence>
<dbReference type="InterPro" id="IPR008920">
    <property type="entry name" value="TF_FadR/GntR_C"/>
</dbReference>
<dbReference type="PRINTS" id="PR00035">
    <property type="entry name" value="HTHGNTR"/>
</dbReference>
<dbReference type="PANTHER" id="PTHR43537:SF24">
    <property type="entry name" value="GLUCONATE OPERON TRANSCRIPTIONAL REPRESSOR"/>
    <property type="match status" value="1"/>
</dbReference>
<evidence type="ECO:0000313" key="7">
    <source>
        <dbReference type="Proteomes" id="UP001262754"/>
    </source>
</evidence>
<dbReference type="SMART" id="SM00895">
    <property type="entry name" value="FCD"/>
    <property type="match status" value="1"/>
</dbReference>
<evidence type="ECO:0000256" key="4">
    <source>
        <dbReference type="SAM" id="MobiDB-lite"/>
    </source>
</evidence>
<keyword evidence="7" id="KW-1185">Reference proteome</keyword>
<evidence type="ECO:0000256" key="3">
    <source>
        <dbReference type="ARBA" id="ARBA00023163"/>
    </source>
</evidence>
<keyword evidence="3" id="KW-0804">Transcription</keyword>
<dbReference type="Proteomes" id="UP001262754">
    <property type="component" value="Unassembled WGS sequence"/>
</dbReference>
<dbReference type="Gene3D" id="1.10.10.10">
    <property type="entry name" value="Winged helix-like DNA-binding domain superfamily/Winged helix DNA-binding domain"/>
    <property type="match status" value="1"/>
</dbReference>
<dbReference type="InterPro" id="IPR036388">
    <property type="entry name" value="WH-like_DNA-bd_sf"/>
</dbReference>
<feature type="domain" description="HTH gntR-type" evidence="5">
    <location>
        <begin position="26"/>
        <end position="96"/>
    </location>
</feature>
<keyword evidence="1" id="KW-0805">Transcription regulation</keyword>
<feature type="region of interest" description="Disordered" evidence="4">
    <location>
        <begin position="1"/>
        <end position="24"/>
    </location>
</feature>
<evidence type="ECO:0000256" key="1">
    <source>
        <dbReference type="ARBA" id="ARBA00023015"/>
    </source>
</evidence>
<evidence type="ECO:0000313" key="6">
    <source>
        <dbReference type="EMBL" id="MDR6534102.1"/>
    </source>
</evidence>
<accession>A0ABU1N6M0</accession>
<comment type="caution">
    <text evidence="6">The sequence shown here is derived from an EMBL/GenBank/DDBJ whole genome shotgun (WGS) entry which is preliminary data.</text>
</comment>
<dbReference type="SUPFAM" id="SSF48008">
    <property type="entry name" value="GntR ligand-binding domain-like"/>
    <property type="match status" value="1"/>
</dbReference>
<dbReference type="PROSITE" id="PS50949">
    <property type="entry name" value="HTH_GNTR"/>
    <property type="match status" value="1"/>
</dbReference>
<sequence>MSRQDPKSAQRWSPDARAEGSALRVPKTSELIARWLRRELLRTRPSPGDALPSETELRERFGVSRPTIREAVRILETQHLVKVARGAFGGARFTLPEARMVSEATGVYLQAHGTTQAELNEARITLEPRLIGFLAGKLSPDAIARLRAEVQRQGEAIDDVREFGRAHEDFYATLSEVCPNRLIALELLTLRDLIQAQTELVGDAWVQHAPRSRAGMVRHVEVKREVIDHLEAGRVAEAEALWTRMLEAQQRLTAAIGVGDDPIEAL</sequence>
<dbReference type="InterPro" id="IPR011711">
    <property type="entry name" value="GntR_C"/>
</dbReference>
<dbReference type="Pfam" id="PF07729">
    <property type="entry name" value="FCD"/>
    <property type="match status" value="1"/>
</dbReference>
<dbReference type="InterPro" id="IPR000524">
    <property type="entry name" value="Tscrpt_reg_HTH_GntR"/>
</dbReference>
<dbReference type="Pfam" id="PF00392">
    <property type="entry name" value="GntR"/>
    <property type="match status" value="1"/>
</dbReference>
<evidence type="ECO:0000256" key="2">
    <source>
        <dbReference type="ARBA" id="ARBA00023125"/>
    </source>
</evidence>
<gene>
    <name evidence="6" type="ORF">J2800_004873</name>
</gene>
<name>A0ABU1N6M0_9CAUL</name>
<dbReference type="CDD" id="cd07377">
    <property type="entry name" value="WHTH_GntR"/>
    <property type="match status" value="1"/>
</dbReference>
<dbReference type="SUPFAM" id="SSF46785">
    <property type="entry name" value="Winged helix' DNA-binding domain"/>
    <property type="match status" value="1"/>
</dbReference>
<feature type="compositionally biased region" description="Basic and acidic residues" evidence="4">
    <location>
        <begin position="1"/>
        <end position="18"/>
    </location>
</feature>
<dbReference type="RefSeq" id="WP_310035269.1">
    <property type="nucleotide sequence ID" value="NZ_JAVDRL010000019.1"/>
</dbReference>
<organism evidence="6 7">
    <name type="scientific">Caulobacter rhizosphaerae</name>
    <dbReference type="NCBI Taxonomy" id="2010972"/>
    <lineage>
        <taxon>Bacteria</taxon>
        <taxon>Pseudomonadati</taxon>
        <taxon>Pseudomonadota</taxon>
        <taxon>Alphaproteobacteria</taxon>
        <taxon>Caulobacterales</taxon>
        <taxon>Caulobacteraceae</taxon>
        <taxon>Caulobacter</taxon>
    </lineage>
</organism>
<protein>
    <submittedName>
        <fullName evidence="6">DNA-binding FadR family transcriptional regulator</fullName>
    </submittedName>
</protein>
<dbReference type="Gene3D" id="1.20.120.530">
    <property type="entry name" value="GntR ligand-binding domain-like"/>
    <property type="match status" value="1"/>
</dbReference>
<dbReference type="EMBL" id="JAVDRL010000019">
    <property type="protein sequence ID" value="MDR6534102.1"/>
    <property type="molecule type" value="Genomic_DNA"/>
</dbReference>
<keyword evidence="2 6" id="KW-0238">DNA-binding</keyword>
<dbReference type="GO" id="GO:0003677">
    <property type="term" value="F:DNA binding"/>
    <property type="evidence" value="ECO:0007669"/>
    <property type="project" value="UniProtKB-KW"/>
</dbReference>